<feature type="region of interest" description="Disordered" evidence="8">
    <location>
        <begin position="173"/>
        <end position="194"/>
    </location>
</feature>
<evidence type="ECO:0000259" key="9">
    <source>
        <dbReference type="SMART" id="SM01115"/>
    </source>
</evidence>
<dbReference type="RefSeq" id="XP_003669429.1">
    <property type="nucleotide sequence ID" value="XM_003669381.1"/>
</dbReference>
<evidence type="ECO:0000256" key="1">
    <source>
        <dbReference type="ARBA" id="ARBA00004123"/>
    </source>
</evidence>
<reference evidence="10 11" key="1">
    <citation type="journal article" date="2011" name="Proc. Natl. Acad. Sci. U.S.A.">
        <title>Evolutionary erosion of yeast sex chromosomes by mating-type switching accidents.</title>
        <authorList>
            <person name="Gordon J.L."/>
            <person name="Armisen D."/>
            <person name="Proux-Wera E."/>
            <person name="Oheigeartaigh S.S."/>
            <person name="Byrne K.P."/>
            <person name="Wolfe K.H."/>
        </authorList>
    </citation>
    <scope>NUCLEOTIDE SEQUENCE [LARGE SCALE GENOMIC DNA]</scope>
    <source>
        <strain evidence="11">ATCC 10597 / BCRC 20456 / CBS 421 / NBRC 0211 / NRRL Y-12639</strain>
    </source>
</reference>
<dbReference type="Pfam" id="PF08312">
    <property type="entry name" value="cwf21"/>
    <property type="match status" value="1"/>
</dbReference>
<evidence type="ECO:0000256" key="5">
    <source>
        <dbReference type="ARBA" id="ARBA00022728"/>
    </source>
</evidence>
<keyword evidence="5" id="KW-0747">Spliceosome</keyword>
<feature type="compositionally biased region" description="Basic and acidic residues" evidence="8">
    <location>
        <begin position="173"/>
        <end position="182"/>
    </location>
</feature>
<keyword evidence="7" id="KW-0539">Nucleus</keyword>
<dbReference type="OrthoDB" id="10267305at2759"/>
<feature type="compositionally biased region" description="Polar residues" evidence="8">
    <location>
        <begin position="71"/>
        <end position="85"/>
    </location>
</feature>
<keyword evidence="4" id="KW-0507">mRNA processing</keyword>
<evidence type="ECO:0000313" key="10">
    <source>
        <dbReference type="EMBL" id="CCD24186.1"/>
    </source>
</evidence>
<evidence type="ECO:0000256" key="2">
    <source>
        <dbReference type="ARBA" id="ARBA00005954"/>
    </source>
</evidence>
<dbReference type="GO" id="GO:0000398">
    <property type="term" value="P:mRNA splicing, via spliceosome"/>
    <property type="evidence" value="ECO:0007669"/>
    <property type="project" value="EnsemblFungi"/>
</dbReference>
<dbReference type="GO" id="GO:0000974">
    <property type="term" value="C:Prp19 complex"/>
    <property type="evidence" value="ECO:0007669"/>
    <property type="project" value="EnsemblFungi"/>
</dbReference>
<dbReference type="KEGG" id="ndi:NDAI_0C05270"/>
<evidence type="ECO:0000256" key="6">
    <source>
        <dbReference type="ARBA" id="ARBA00023187"/>
    </source>
</evidence>
<dbReference type="InterPro" id="IPR013170">
    <property type="entry name" value="mRNA_splic_Cwf21_dom"/>
</dbReference>
<comment type="similarity">
    <text evidence="2">Belongs to the CWC21 family.</text>
</comment>
<dbReference type="eggNOG" id="KOG1869">
    <property type="taxonomic scope" value="Eukaryota"/>
</dbReference>
<feature type="compositionally biased region" description="Polar residues" evidence="8">
    <location>
        <begin position="43"/>
        <end position="57"/>
    </location>
</feature>
<comment type="subcellular location">
    <subcellularLocation>
        <location evidence="1">Nucleus</location>
    </subcellularLocation>
</comment>
<evidence type="ECO:0000256" key="7">
    <source>
        <dbReference type="ARBA" id="ARBA00023242"/>
    </source>
</evidence>
<evidence type="ECO:0000313" key="11">
    <source>
        <dbReference type="Proteomes" id="UP000000689"/>
    </source>
</evidence>
<dbReference type="AlphaFoldDB" id="G0W8S5"/>
<keyword evidence="6" id="KW-0508">mRNA splicing</keyword>
<dbReference type="OMA" id="RIEVKCM"/>
<gene>
    <name evidence="10" type="primary">NDAI0C05270</name>
    <name evidence="10" type="ordered locus">NDAI_0C05270</name>
</gene>
<evidence type="ECO:0000256" key="3">
    <source>
        <dbReference type="ARBA" id="ARBA00020641"/>
    </source>
</evidence>
<dbReference type="STRING" id="1071378.G0W8S5"/>
<dbReference type="SMART" id="SM01115">
    <property type="entry name" value="cwf21"/>
    <property type="match status" value="1"/>
</dbReference>
<evidence type="ECO:0000256" key="8">
    <source>
        <dbReference type="SAM" id="MobiDB-lite"/>
    </source>
</evidence>
<name>G0W8S5_NAUDC</name>
<keyword evidence="11" id="KW-1185">Reference proteome</keyword>
<dbReference type="Proteomes" id="UP000000689">
    <property type="component" value="Chromosome 3"/>
</dbReference>
<dbReference type="CDD" id="cd21372">
    <property type="entry name" value="cwf21_CWC21-like"/>
    <property type="match status" value="1"/>
</dbReference>
<dbReference type="PANTHER" id="PTHR36562">
    <property type="entry name" value="SERINE/ARGININE REPETITIVE MATRIX 2"/>
    <property type="match status" value="1"/>
</dbReference>
<organism evidence="10 11">
    <name type="scientific">Naumovozyma dairenensis (strain ATCC 10597 / BCRC 20456 / CBS 421 / NBRC 0211 / NRRL Y-12639)</name>
    <name type="common">Saccharomyces dairenensis</name>
    <dbReference type="NCBI Taxonomy" id="1071378"/>
    <lineage>
        <taxon>Eukaryota</taxon>
        <taxon>Fungi</taxon>
        <taxon>Dikarya</taxon>
        <taxon>Ascomycota</taxon>
        <taxon>Saccharomycotina</taxon>
        <taxon>Saccharomycetes</taxon>
        <taxon>Saccharomycetales</taxon>
        <taxon>Saccharomycetaceae</taxon>
        <taxon>Naumovozyma</taxon>
    </lineage>
</organism>
<evidence type="ECO:0000256" key="4">
    <source>
        <dbReference type="ARBA" id="ARBA00022664"/>
    </source>
</evidence>
<dbReference type="EMBL" id="HE580269">
    <property type="protein sequence ID" value="CCD24186.1"/>
    <property type="molecule type" value="Genomic_DNA"/>
</dbReference>
<dbReference type="PANTHER" id="PTHR36562:SF5">
    <property type="entry name" value="SERINE_ARGININE REPETITIVE MATRIX 2"/>
    <property type="match status" value="1"/>
</dbReference>
<protein>
    <recommendedName>
        <fullName evidence="3">Pre-mRNA-splicing factor CWC21</fullName>
    </recommendedName>
</protein>
<accession>G0W8S5</accession>
<feature type="compositionally biased region" description="Polar residues" evidence="8">
    <location>
        <begin position="183"/>
        <end position="194"/>
    </location>
</feature>
<dbReference type="HOGENOM" id="CLU_067891_3_1_1"/>
<feature type="region of interest" description="Disordered" evidence="8">
    <location>
        <begin position="42"/>
        <end position="86"/>
    </location>
</feature>
<proteinExistence type="inferred from homology"/>
<dbReference type="GeneID" id="11496319"/>
<dbReference type="InterPro" id="IPR051372">
    <property type="entry name" value="CWC21"/>
</dbReference>
<dbReference type="GO" id="GO:0005684">
    <property type="term" value="C:U2-type spliceosomal complex"/>
    <property type="evidence" value="ECO:0007669"/>
    <property type="project" value="EnsemblFungi"/>
</dbReference>
<feature type="domain" description="CWF21" evidence="9">
    <location>
        <begin position="119"/>
        <end position="166"/>
    </location>
</feature>
<sequence length="194" mass="22394">MKRKNCNVLALFSIRNKYSGTYTSFYIPRSVMSYNGIGLKSAKGSSTSGHIQRSLAHNNNNRRRNENQNQITKNTRNQGPTTTRPNRIKTIDKIIKLDNLEQQHISKLAAPKQQRYSVLSHLNKRKIELQVSELRDKLEDDDPNLPKDVIVEKCNKLRIELIKEQEISDRLKNVYTSRKDRNSSSPDSTTQISK</sequence>